<evidence type="ECO:0000313" key="1">
    <source>
        <dbReference type="EMBL" id="MBD2700140.1"/>
    </source>
</evidence>
<evidence type="ECO:0000313" key="2">
    <source>
        <dbReference type="Proteomes" id="UP000598820"/>
    </source>
</evidence>
<name>A0A927ARR8_9BACT</name>
<comment type="caution">
    <text evidence="1">The sequence shown here is derived from an EMBL/GenBank/DDBJ whole genome shotgun (WGS) entry which is preliminary data.</text>
</comment>
<gene>
    <name evidence="1" type="ORF">IC229_05805</name>
</gene>
<protein>
    <submittedName>
        <fullName evidence="1">Uncharacterized protein</fullName>
    </submittedName>
</protein>
<keyword evidence="2" id="KW-1185">Reference proteome</keyword>
<dbReference type="RefSeq" id="WP_190885992.1">
    <property type="nucleotide sequence ID" value="NZ_JACWZY010000003.1"/>
</dbReference>
<proteinExistence type="predicted"/>
<dbReference type="AlphaFoldDB" id="A0A927ARR8"/>
<reference evidence="1" key="1">
    <citation type="submission" date="2020-09" db="EMBL/GenBank/DDBJ databases">
        <authorList>
            <person name="Kim M.K."/>
        </authorList>
    </citation>
    <scope>NUCLEOTIDE SEQUENCE</scope>
    <source>
        <strain evidence="1">BT702</strain>
    </source>
</reference>
<dbReference type="EMBL" id="JACWZY010000003">
    <property type="protein sequence ID" value="MBD2700140.1"/>
    <property type="molecule type" value="Genomic_DNA"/>
</dbReference>
<organism evidence="1 2">
    <name type="scientific">Spirosoma profusum</name>
    <dbReference type="NCBI Taxonomy" id="2771354"/>
    <lineage>
        <taxon>Bacteria</taxon>
        <taxon>Pseudomonadati</taxon>
        <taxon>Bacteroidota</taxon>
        <taxon>Cytophagia</taxon>
        <taxon>Cytophagales</taxon>
        <taxon>Cytophagaceae</taxon>
        <taxon>Spirosoma</taxon>
    </lineage>
</organism>
<dbReference type="Proteomes" id="UP000598820">
    <property type="component" value="Unassembled WGS sequence"/>
</dbReference>
<sequence>MPRGHGCFVGATYLQLLERTLPPVIKGWEQMGMVRGRDFWIRERPPKKLNIPQPIVGPVTSDHCIFFKNGAVASMVSQDRPGSANGKTVHWIIGDEAKFLDKQKLDNELLMTNRGDDRYFGGIPEFHSLLFCTDMPTTKAAMWILEQDKRMKKQSENLPVDRISALLSIRAEIYQLYDLLVKKPGKRDKILAEIAKRQSQWDAIRANTIYFSEASTLDNIHGFGLKNIAKLRKQLPTFIFRTAILNQRPFLSENAFYPDLDEHHFTDAYDYGYIDSFDFGKGQYEDSRKDADVDKWAPLDVGGDYNSSINPFLVGQARGRKYRVLNEIYVRAPLKLKDAARAFCAYYKHHPTKRVRYFYDHTTIFTNASMEMSFADDFADVLRAAGWEVDMIYLGHTLSPMQRYEMWGRCLTGGDEKFFDVSFNRNNCQYVRVSMQQTQIKQGSRGFEKDKGDERKLELDQRETTHFSDGVDTLLIGAHLVHQFESAEAFDAVFIS</sequence>
<accession>A0A927ARR8</accession>